<organism evidence="3 4">
    <name type="scientific">Tepidibacter hydrothermalis</name>
    <dbReference type="NCBI Taxonomy" id="3036126"/>
    <lineage>
        <taxon>Bacteria</taxon>
        <taxon>Bacillati</taxon>
        <taxon>Bacillota</taxon>
        <taxon>Clostridia</taxon>
        <taxon>Peptostreptococcales</taxon>
        <taxon>Peptostreptococcaceae</taxon>
        <taxon>Tepidibacter</taxon>
    </lineage>
</organism>
<sequence length="412" mass="47508">MKLSTREKIMLIVLGLILIIGGYYKFILSPQLTKLDNMKQDVIDKKAEVERVKVEITENSPVYKEFKIINAKIKSMTKPLFPSINQEKIIVILDDMLEKSKIEGQSISFSDIDVNVIDVKKEEEKDKDYLIKDLSEEYKGKKKVKKDETNNDEQKDPEENTNEIEKMTATISYKGKYKDLIVFLQQIETYDKKILVNNISISKSKQNNIDEEGIVTDNNSITGSIALDFYAAAKIHEQDEEYLKWDFDNGYGKGDPFVPFSGYSEYNENDIVVNNDFIMTVKPISSDLPTVIMGRAMDKLGRSYVYADNRNFENVEFQIVQVDKKYYYKYKTQGEAYPKDYENDMIQFDPHGTTVNLNIISNKRNSDEDNSGVNLSLINKTNLKLNVKVDYEDVKNPRVKVVNKLGNVKVIK</sequence>
<evidence type="ECO:0008006" key="5">
    <source>
        <dbReference type="Google" id="ProtNLM"/>
    </source>
</evidence>
<dbReference type="InterPro" id="IPR014717">
    <property type="entry name" value="Transl_elong_EF1B/ribsomal_bS6"/>
</dbReference>
<evidence type="ECO:0000256" key="1">
    <source>
        <dbReference type="SAM" id="MobiDB-lite"/>
    </source>
</evidence>
<keyword evidence="2" id="KW-1133">Transmembrane helix</keyword>
<evidence type="ECO:0000256" key="2">
    <source>
        <dbReference type="SAM" id="Phobius"/>
    </source>
</evidence>
<protein>
    <recommendedName>
        <fullName evidence="5">Type IV pilus assembly protein PilO</fullName>
    </recommendedName>
</protein>
<evidence type="ECO:0000313" key="3">
    <source>
        <dbReference type="EMBL" id="WFD11044.1"/>
    </source>
</evidence>
<keyword evidence="4" id="KW-1185">Reference proteome</keyword>
<dbReference type="RefSeq" id="WP_277733008.1">
    <property type="nucleotide sequence ID" value="NZ_CP120733.1"/>
</dbReference>
<dbReference type="Gene3D" id="3.30.70.60">
    <property type="match status" value="1"/>
</dbReference>
<keyword evidence="2" id="KW-0812">Transmembrane</keyword>
<reference evidence="3 4" key="1">
    <citation type="submission" date="2023-03" db="EMBL/GenBank/DDBJ databases">
        <title>Complete genome sequence of Tepidibacter sp. SWIR-1, isolated from a deep-sea hydrothermal vent.</title>
        <authorList>
            <person name="Li X."/>
        </authorList>
    </citation>
    <scope>NUCLEOTIDE SEQUENCE [LARGE SCALE GENOMIC DNA]</scope>
    <source>
        <strain evidence="3 4">SWIR-1</strain>
    </source>
</reference>
<name>A0ABY8EHI2_9FIRM</name>
<dbReference type="Proteomes" id="UP001222800">
    <property type="component" value="Chromosome"/>
</dbReference>
<accession>A0ABY8EHI2</accession>
<feature type="transmembrane region" description="Helical" evidence="2">
    <location>
        <begin position="9"/>
        <end position="28"/>
    </location>
</feature>
<proteinExistence type="predicted"/>
<evidence type="ECO:0000313" key="4">
    <source>
        <dbReference type="Proteomes" id="UP001222800"/>
    </source>
</evidence>
<gene>
    <name evidence="3" type="ORF">P4S50_02920</name>
</gene>
<dbReference type="EMBL" id="CP120733">
    <property type="protein sequence ID" value="WFD11044.1"/>
    <property type="molecule type" value="Genomic_DNA"/>
</dbReference>
<feature type="region of interest" description="Disordered" evidence="1">
    <location>
        <begin position="141"/>
        <end position="163"/>
    </location>
</feature>
<keyword evidence="2" id="KW-0472">Membrane</keyword>